<dbReference type="InterPro" id="IPR009068">
    <property type="entry name" value="uS15_NS1_RNA-bd_sf"/>
</dbReference>
<reference evidence="1" key="1">
    <citation type="submission" date="2020-07" db="EMBL/GenBank/DDBJ databases">
        <title>Ethylene signaling mediates host invasion by parasitic plants.</title>
        <authorList>
            <person name="Yoshida S."/>
        </authorList>
    </citation>
    <scope>NUCLEOTIDE SEQUENCE</scope>
    <source>
        <strain evidence="1">Okayama</strain>
    </source>
</reference>
<keyword evidence="1" id="KW-0689">Ribosomal protein</keyword>
<gene>
    <name evidence="1" type="ORF">PHJA_000925400</name>
</gene>
<keyword evidence="1" id="KW-0687">Ribonucleoprotein</keyword>
<dbReference type="Proteomes" id="UP000653305">
    <property type="component" value="Unassembled WGS sequence"/>
</dbReference>
<sequence>MLTSHLELHKINSSFQKGFQEILGKHQRILAYLSKRNRERCSECSMETNPYGGSVPLI</sequence>
<dbReference type="AlphaFoldDB" id="A0A830BK58"/>
<keyword evidence="2" id="KW-1185">Reference proteome</keyword>
<comment type="caution">
    <text evidence="1">The sequence shown here is derived from an EMBL/GenBank/DDBJ whole genome shotgun (WGS) entry which is preliminary data.</text>
</comment>
<proteinExistence type="predicted"/>
<dbReference type="EMBL" id="BMAC01000156">
    <property type="protein sequence ID" value="GFP87817.1"/>
    <property type="molecule type" value="Genomic_DNA"/>
</dbReference>
<dbReference type="OrthoDB" id="441444at2759"/>
<accession>A0A830BK58</accession>
<dbReference type="GO" id="GO:0005840">
    <property type="term" value="C:ribosome"/>
    <property type="evidence" value="ECO:0007669"/>
    <property type="project" value="UniProtKB-KW"/>
</dbReference>
<evidence type="ECO:0000313" key="2">
    <source>
        <dbReference type="Proteomes" id="UP000653305"/>
    </source>
</evidence>
<dbReference type="SUPFAM" id="SSF47060">
    <property type="entry name" value="S15/NS1 RNA-binding domain"/>
    <property type="match status" value="1"/>
</dbReference>
<protein>
    <submittedName>
        <fullName evidence="1">30S ribosomal protein s15 chloroplastic</fullName>
    </submittedName>
</protein>
<name>A0A830BK58_9LAMI</name>
<dbReference type="Gene3D" id="1.10.287.10">
    <property type="entry name" value="S15/NS1, RNA-binding"/>
    <property type="match status" value="1"/>
</dbReference>
<evidence type="ECO:0000313" key="1">
    <source>
        <dbReference type="EMBL" id="GFP87817.1"/>
    </source>
</evidence>
<organism evidence="1 2">
    <name type="scientific">Phtheirospermum japonicum</name>
    <dbReference type="NCBI Taxonomy" id="374723"/>
    <lineage>
        <taxon>Eukaryota</taxon>
        <taxon>Viridiplantae</taxon>
        <taxon>Streptophyta</taxon>
        <taxon>Embryophyta</taxon>
        <taxon>Tracheophyta</taxon>
        <taxon>Spermatophyta</taxon>
        <taxon>Magnoliopsida</taxon>
        <taxon>eudicotyledons</taxon>
        <taxon>Gunneridae</taxon>
        <taxon>Pentapetalae</taxon>
        <taxon>asterids</taxon>
        <taxon>lamiids</taxon>
        <taxon>Lamiales</taxon>
        <taxon>Orobanchaceae</taxon>
        <taxon>Orobanchaceae incertae sedis</taxon>
        <taxon>Phtheirospermum</taxon>
    </lineage>
</organism>